<evidence type="ECO:0008006" key="3">
    <source>
        <dbReference type="Google" id="ProtNLM"/>
    </source>
</evidence>
<accession>A0A4Y1ZXA8</accession>
<reference evidence="1 2" key="1">
    <citation type="journal article" date="2019" name="Sci. Rep.">
        <title>Orb-weaving spider Araneus ventricosus genome elucidates the spidroin gene catalogue.</title>
        <authorList>
            <person name="Kono N."/>
            <person name="Nakamura H."/>
            <person name="Ohtoshi R."/>
            <person name="Moran D.A.P."/>
            <person name="Shinohara A."/>
            <person name="Yoshida Y."/>
            <person name="Fujiwara M."/>
            <person name="Mori M."/>
            <person name="Tomita M."/>
            <person name="Arakawa K."/>
        </authorList>
    </citation>
    <scope>NUCLEOTIDE SEQUENCE [LARGE SCALE GENOMIC DNA]</scope>
</reference>
<evidence type="ECO:0000313" key="1">
    <source>
        <dbReference type="EMBL" id="GBL72121.1"/>
    </source>
</evidence>
<comment type="caution">
    <text evidence="1">The sequence shown here is derived from an EMBL/GenBank/DDBJ whole genome shotgun (WGS) entry which is preliminary data.</text>
</comment>
<dbReference type="OrthoDB" id="8054759at2759"/>
<organism evidence="1 2">
    <name type="scientific">Araneus ventricosus</name>
    <name type="common">Orbweaver spider</name>
    <name type="synonym">Epeira ventricosa</name>
    <dbReference type="NCBI Taxonomy" id="182803"/>
    <lineage>
        <taxon>Eukaryota</taxon>
        <taxon>Metazoa</taxon>
        <taxon>Ecdysozoa</taxon>
        <taxon>Arthropoda</taxon>
        <taxon>Chelicerata</taxon>
        <taxon>Arachnida</taxon>
        <taxon>Araneae</taxon>
        <taxon>Araneomorphae</taxon>
        <taxon>Entelegynae</taxon>
        <taxon>Araneoidea</taxon>
        <taxon>Araneidae</taxon>
        <taxon>Araneus</taxon>
    </lineage>
</organism>
<keyword evidence="2" id="KW-1185">Reference proteome</keyword>
<sequence>QRKNLQNAVAESTKLTVFRSLLTGLYFDGSKDNTQVLIKKYTKYYPKTTKDEHYTLVNEFNSVYIGHVTAASGGAKTIKESNTQFFVSNNMQLNGLTASGCDGTNVNTGHKGDIIPLMELDLNRPLQWCICLIHTNELPLRHLLNSLDCATTGSAEFCGPIGKAIKICEEQPVVPFSSISVQNMPVNIDRMVLSNDK</sequence>
<proteinExistence type="predicted"/>
<name>A0A4Y1ZXA8_ARAVE</name>
<dbReference type="Proteomes" id="UP000499080">
    <property type="component" value="Unassembled WGS sequence"/>
</dbReference>
<evidence type="ECO:0000313" key="2">
    <source>
        <dbReference type="Proteomes" id="UP000499080"/>
    </source>
</evidence>
<feature type="non-terminal residue" evidence="1">
    <location>
        <position position="1"/>
    </location>
</feature>
<dbReference type="EMBL" id="BGPR01000001">
    <property type="protein sequence ID" value="GBL72121.1"/>
    <property type="molecule type" value="Genomic_DNA"/>
</dbReference>
<protein>
    <recommendedName>
        <fullName evidence="3">DUF4371 domain-containing protein</fullName>
    </recommendedName>
</protein>
<dbReference type="AlphaFoldDB" id="A0A4Y1ZXA8"/>
<gene>
    <name evidence="1" type="ORF">AVEN_115126-2_1</name>
</gene>